<keyword evidence="7 9" id="KW-0808">Transferase</keyword>
<dbReference type="GO" id="GO:0035999">
    <property type="term" value="P:tetrahydrofolate interconversion"/>
    <property type="evidence" value="ECO:0007669"/>
    <property type="project" value="UniProtKB-UniRule"/>
</dbReference>
<comment type="pathway">
    <text evidence="9">Amino-acid biosynthesis; glycine biosynthesis; glycine from L-serine: step 1/1.</text>
</comment>
<dbReference type="InterPro" id="IPR019798">
    <property type="entry name" value="Ser_HO-MeTrfase_PLP_BS"/>
</dbReference>
<comment type="pathway">
    <text evidence="9">One-carbon metabolism; tetrahydrofolate interconversion.</text>
</comment>
<comment type="caution">
    <text evidence="9">Lacks conserved residue(s) required for the propagation of feature annotation.</text>
</comment>
<organism evidence="12 13">
    <name type="scientific">Eiseniibacteriota bacterium</name>
    <dbReference type="NCBI Taxonomy" id="2212470"/>
    <lineage>
        <taxon>Bacteria</taxon>
        <taxon>Candidatus Eiseniibacteriota</taxon>
    </lineage>
</organism>
<dbReference type="PIRSF" id="PIRSF000412">
    <property type="entry name" value="SHMT"/>
    <property type="match status" value="1"/>
</dbReference>
<comment type="subunit">
    <text evidence="4 9">Homodimer.</text>
</comment>
<evidence type="ECO:0000256" key="5">
    <source>
        <dbReference type="ARBA" id="ARBA00022490"/>
    </source>
</evidence>
<dbReference type="InterPro" id="IPR039429">
    <property type="entry name" value="SHMT-like_dom"/>
</dbReference>
<dbReference type="EMBL" id="JABFRW010000004">
    <property type="protein sequence ID" value="NOT32590.1"/>
    <property type="molecule type" value="Genomic_DNA"/>
</dbReference>
<evidence type="ECO:0000256" key="10">
    <source>
        <dbReference type="PIRSR" id="PIRSR000412-50"/>
    </source>
</evidence>
<name>A0A849SMC5_UNCEI</name>
<keyword evidence="6 9" id="KW-0554">One-carbon metabolism</keyword>
<sequence>MSALRDQDPAIFQAVVNERDRQHSTLELIASENFASPAVLEALGTEMNNKYAEGLPRKRYYGGCEFVDVAEELAIARLRTLFGAEHANVQPHSGASANLAAYLAVAKPGDTLLGMSLAHGGHLTHGHHVSVSGQLFKAIQYGVDPDTGRLDYEGMERLAREHRPQILVAGASAYPRVIDFERFGRIAREVGAKLVVDMAHIAGLVAAGLHPSPIPHADVVTSTTHKTLRGPRGGVILSSGAHAEKVDKSVFPGLQGGPLMHVIAAKAVCFGEALTEPFRSYQQRVVSNAKVLAETLVGHGFELVSGGTDNHLMLLDLRRRGLTGKLAEEALHHANMTVNKNAVPNDPQKPWVTSGIRLGTPALTTRGFGADEMRRIGGWIAKVLERPDDHSHARTVGTEVLELSGRYPLFAWETALK</sequence>
<dbReference type="PANTHER" id="PTHR11680:SF35">
    <property type="entry name" value="SERINE HYDROXYMETHYLTRANSFERASE 1"/>
    <property type="match status" value="1"/>
</dbReference>
<dbReference type="GO" id="GO:0032259">
    <property type="term" value="P:methylation"/>
    <property type="evidence" value="ECO:0007669"/>
    <property type="project" value="UniProtKB-KW"/>
</dbReference>
<dbReference type="NCBIfam" id="NF000586">
    <property type="entry name" value="PRK00011.1"/>
    <property type="match status" value="1"/>
</dbReference>
<feature type="binding site" evidence="9">
    <location>
        <position position="117"/>
    </location>
    <ligand>
        <name>(6S)-5,6,7,8-tetrahydrofolate</name>
        <dbReference type="ChEBI" id="CHEBI:57453"/>
    </ligand>
</feature>
<proteinExistence type="inferred from homology"/>
<dbReference type="InterPro" id="IPR015422">
    <property type="entry name" value="PyrdxlP-dep_Trfase_small"/>
</dbReference>
<dbReference type="Gene3D" id="3.90.1150.10">
    <property type="entry name" value="Aspartate Aminotransferase, domain 1"/>
    <property type="match status" value="1"/>
</dbReference>
<dbReference type="GO" id="GO:0030170">
    <property type="term" value="F:pyridoxal phosphate binding"/>
    <property type="evidence" value="ECO:0007669"/>
    <property type="project" value="UniProtKB-UniRule"/>
</dbReference>
<evidence type="ECO:0000256" key="9">
    <source>
        <dbReference type="HAMAP-Rule" id="MF_00051"/>
    </source>
</evidence>
<evidence type="ECO:0000256" key="2">
    <source>
        <dbReference type="ARBA" id="ARBA00004496"/>
    </source>
</evidence>
<feature type="domain" description="Serine hydroxymethyltransferase-like" evidence="11">
    <location>
        <begin position="4"/>
        <end position="380"/>
    </location>
</feature>
<keyword evidence="9" id="KW-0028">Amino-acid biosynthesis</keyword>
<dbReference type="InterPro" id="IPR015424">
    <property type="entry name" value="PyrdxlP-dep_Trfase"/>
</dbReference>
<dbReference type="InterPro" id="IPR001085">
    <property type="entry name" value="Ser_HO-MeTrfase"/>
</dbReference>
<dbReference type="InterPro" id="IPR049943">
    <property type="entry name" value="Ser_HO-MeTrfase-like"/>
</dbReference>
<protein>
    <recommendedName>
        <fullName evidence="9">Serine hydroxymethyltransferase</fullName>
        <shortName evidence="9">SHMT</shortName>
        <shortName evidence="9">Serine methylase</shortName>
        <ecNumber evidence="9">2.1.2.1</ecNumber>
    </recommendedName>
</protein>
<dbReference type="GO" id="GO:0005829">
    <property type="term" value="C:cytosol"/>
    <property type="evidence" value="ECO:0007669"/>
    <property type="project" value="TreeGrafter"/>
</dbReference>
<dbReference type="UniPathway" id="UPA00193"/>
<dbReference type="AlphaFoldDB" id="A0A849SMC5"/>
<dbReference type="PANTHER" id="PTHR11680">
    <property type="entry name" value="SERINE HYDROXYMETHYLTRANSFERASE"/>
    <property type="match status" value="1"/>
</dbReference>
<comment type="caution">
    <text evidence="12">The sequence shown here is derived from an EMBL/GenBank/DDBJ whole genome shotgun (WGS) entry which is preliminary data.</text>
</comment>
<dbReference type="Proteomes" id="UP000580839">
    <property type="component" value="Unassembled WGS sequence"/>
</dbReference>
<dbReference type="FunFam" id="3.40.640.10:FF:000001">
    <property type="entry name" value="Serine hydroxymethyltransferase"/>
    <property type="match status" value="1"/>
</dbReference>
<dbReference type="HAMAP" id="MF_00051">
    <property type="entry name" value="SHMT"/>
    <property type="match status" value="1"/>
</dbReference>
<comment type="similarity">
    <text evidence="3 9">Belongs to the SHMT family.</text>
</comment>
<dbReference type="GO" id="GO:0004372">
    <property type="term" value="F:glycine hydroxymethyltransferase activity"/>
    <property type="evidence" value="ECO:0007669"/>
    <property type="project" value="UniProtKB-UniRule"/>
</dbReference>
<evidence type="ECO:0000256" key="3">
    <source>
        <dbReference type="ARBA" id="ARBA00006376"/>
    </source>
</evidence>
<keyword evidence="8 9" id="KW-0663">Pyridoxal phosphate</keyword>
<evidence type="ECO:0000313" key="13">
    <source>
        <dbReference type="Proteomes" id="UP000580839"/>
    </source>
</evidence>
<gene>
    <name evidence="9" type="primary">glyA</name>
    <name evidence="12" type="ORF">HOP12_00295</name>
</gene>
<dbReference type="EC" id="2.1.2.1" evidence="9"/>
<evidence type="ECO:0000313" key="12">
    <source>
        <dbReference type="EMBL" id="NOT32590.1"/>
    </source>
</evidence>
<dbReference type="GO" id="GO:0008168">
    <property type="term" value="F:methyltransferase activity"/>
    <property type="evidence" value="ECO:0007669"/>
    <property type="project" value="UniProtKB-KW"/>
</dbReference>
<evidence type="ECO:0000256" key="8">
    <source>
        <dbReference type="ARBA" id="ARBA00022898"/>
    </source>
</evidence>
<comment type="cofactor">
    <cofactor evidence="1 9 10">
        <name>pyridoxal 5'-phosphate</name>
        <dbReference type="ChEBI" id="CHEBI:597326"/>
    </cofactor>
</comment>
<evidence type="ECO:0000256" key="1">
    <source>
        <dbReference type="ARBA" id="ARBA00001933"/>
    </source>
</evidence>
<evidence type="ECO:0000256" key="6">
    <source>
        <dbReference type="ARBA" id="ARBA00022563"/>
    </source>
</evidence>
<keyword evidence="5 9" id="KW-0963">Cytoplasm</keyword>
<feature type="modified residue" description="N6-(pyridoxal phosphate)lysine" evidence="9 10">
    <location>
        <position position="226"/>
    </location>
</feature>
<reference evidence="12 13" key="1">
    <citation type="submission" date="2020-04" db="EMBL/GenBank/DDBJ databases">
        <title>Metagenomic profiling of ammonia- and methane-oxidizing microorganisms in a Dutch drinking water treatment plant.</title>
        <authorList>
            <person name="Poghosyan L."/>
            <person name="Leucker S."/>
        </authorList>
    </citation>
    <scope>NUCLEOTIDE SEQUENCE [LARGE SCALE GENOMIC DNA]</scope>
    <source>
        <strain evidence="12">S-RSF-IL-03</strain>
    </source>
</reference>
<comment type="subcellular location">
    <subcellularLocation>
        <location evidence="2 9">Cytoplasm</location>
    </subcellularLocation>
</comment>
<dbReference type="Gene3D" id="3.40.640.10">
    <property type="entry name" value="Type I PLP-dependent aspartate aminotransferase-like (Major domain)"/>
    <property type="match status" value="1"/>
</dbReference>
<feature type="site" description="Plays an important role in substrate specificity" evidence="9">
    <location>
        <position position="225"/>
    </location>
</feature>
<comment type="function">
    <text evidence="9">Catalyzes the reversible interconversion of serine and glycine with tetrahydrofolate (THF) serving as the one-carbon carrier. This reaction serves as the major source of one-carbon groups required for the biosynthesis of purines, thymidylate, methionine, and other important biomolecules. Also exhibits THF-independent aldolase activity toward beta-hydroxyamino acids, producing glycine and aldehydes, via a retro-aldol mechanism.</text>
</comment>
<accession>A0A849SMC5</accession>
<comment type="catalytic activity">
    <reaction evidence="9">
        <text>(6R)-5,10-methylene-5,6,7,8-tetrahydrofolate + glycine + H2O = (6S)-5,6,7,8-tetrahydrofolate + L-serine</text>
        <dbReference type="Rhea" id="RHEA:15481"/>
        <dbReference type="ChEBI" id="CHEBI:15377"/>
        <dbReference type="ChEBI" id="CHEBI:15636"/>
        <dbReference type="ChEBI" id="CHEBI:33384"/>
        <dbReference type="ChEBI" id="CHEBI:57305"/>
        <dbReference type="ChEBI" id="CHEBI:57453"/>
        <dbReference type="EC" id="2.1.2.1"/>
    </reaction>
</comment>
<dbReference type="InterPro" id="IPR015421">
    <property type="entry name" value="PyrdxlP-dep_Trfase_major"/>
</dbReference>
<dbReference type="UniPathway" id="UPA00288">
    <property type="reaction ID" value="UER01023"/>
</dbReference>
<dbReference type="GO" id="GO:0019264">
    <property type="term" value="P:glycine biosynthetic process from serine"/>
    <property type="evidence" value="ECO:0007669"/>
    <property type="project" value="UniProtKB-UniRule"/>
</dbReference>
<keyword evidence="12" id="KW-0489">Methyltransferase</keyword>
<dbReference type="SUPFAM" id="SSF53383">
    <property type="entry name" value="PLP-dependent transferases"/>
    <property type="match status" value="1"/>
</dbReference>
<evidence type="ECO:0000256" key="4">
    <source>
        <dbReference type="ARBA" id="ARBA00011738"/>
    </source>
</evidence>
<evidence type="ECO:0000259" key="11">
    <source>
        <dbReference type="Pfam" id="PF00464"/>
    </source>
</evidence>
<dbReference type="Pfam" id="PF00464">
    <property type="entry name" value="SHMT"/>
    <property type="match status" value="1"/>
</dbReference>
<dbReference type="PROSITE" id="PS00096">
    <property type="entry name" value="SHMT"/>
    <property type="match status" value="1"/>
</dbReference>
<evidence type="ECO:0000256" key="7">
    <source>
        <dbReference type="ARBA" id="ARBA00022679"/>
    </source>
</evidence>
<feature type="binding site" evidence="9">
    <location>
        <begin position="121"/>
        <end position="123"/>
    </location>
    <ligand>
        <name>(6S)-5,6,7,8-tetrahydrofolate</name>
        <dbReference type="ChEBI" id="CHEBI:57453"/>
    </ligand>
</feature>
<dbReference type="CDD" id="cd00378">
    <property type="entry name" value="SHMT"/>
    <property type="match status" value="1"/>
</dbReference>